<accession>A0A644V3G6</accession>
<comment type="caution">
    <text evidence="8">The sequence shown here is derived from an EMBL/GenBank/DDBJ whole genome shotgun (WGS) entry which is preliminary data.</text>
</comment>
<evidence type="ECO:0000256" key="6">
    <source>
        <dbReference type="ARBA" id="ARBA00023136"/>
    </source>
</evidence>
<evidence type="ECO:0000256" key="4">
    <source>
        <dbReference type="ARBA" id="ARBA00022960"/>
    </source>
</evidence>
<keyword evidence="6 7" id="KW-0472">Membrane</keyword>
<evidence type="ECO:0000256" key="2">
    <source>
        <dbReference type="ARBA" id="ARBA00022475"/>
    </source>
</evidence>
<gene>
    <name evidence="8" type="ORF">SDC9_31851</name>
</gene>
<comment type="subcellular location">
    <subcellularLocation>
        <location evidence="1">Cell membrane</location>
        <topology evidence="1">Multi-pass membrane protein</topology>
    </subcellularLocation>
</comment>
<keyword evidence="2" id="KW-1003">Cell membrane</keyword>
<keyword evidence="4" id="KW-0133">Cell shape</keyword>
<evidence type="ECO:0000256" key="7">
    <source>
        <dbReference type="SAM" id="Phobius"/>
    </source>
</evidence>
<evidence type="ECO:0008006" key="9">
    <source>
        <dbReference type="Google" id="ProtNLM"/>
    </source>
</evidence>
<feature type="transmembrane region" description="Helical" evidence="7">
    <location>
        <begin position="144"/>
        <end position="166"/>
    </location>
</feature>
<dbReference type="InterPro" id="IPR007227">
    <property type="entry name" value="Cell_shape_determining_MreD"/>
</dbReference>
<evidence type="ECO:0000256" key="3">
    <source>
        <dbReference type="ARBA" id="ARBA00022692"/>
    </source>
</evidence>
<keyword evidence="5 7" id="KW-1133">Transmembrane helix</keyword>
<name>A0A644V3G6_9ZZZZ</name>
<evidence type="ECO:0000256" key="5">
    <source>
        <dbReference type="ARBA" id="ARBA00022989"/>
    </source>
</evidence>
<dbReference type="GO" id="GO:0008360">
    <property type="term" value="P:regulation of cell shape"/>
    <property type="evidence" value="ECO:0007669"/>
    <property type="project" value="UniProtKB-KW"/>
</dbReference>
<dbReference type="NCBIfam" id="TIGR03426">
    <property type="entry name" value="shape_MreD"/>
    <property type="match status" value="1"/>
</dbReference>
<protein>
    <recommendedName>
        <fullName evidence="9">Rod shape-determining protein MreD</fullName>
    </recommendedName>
</protein>
<feature type="transmembrane region" description="Helical" evidence="7">
    <location>
        <begin position="5"/>
        <end position="22"/>
    </location>
</feature>
<evidence type="ECO:0000313" key="8">
    <source>
        <dbReference type="EMBL" id="MPL85876.1"/>
    </source>
</evidence>
<keyword evidence="3 7" id="KW-0812">Transmembrane</keyword>
<proteinExistence type="predicted"/>
<dbReference type="EMBL" id="VSSQ01000212">
    <property type="protein sequence ID" value="MPL85876.1"/>
    <property type="molecule type" value="Genomic_DNA"/>
</dbReference>
<dbReference type="GO" id="GO:0005886">
    <property type="term" value="C:plasma membrane"/>
    <property type="evidence" value="ECO:0007669"/>
    <property type="project" value="UniProtKB-SubCell"/>
</dbReference>
<sequence length="173" mass="20020">MNRDIILGFLHFILIAAFQVFVLNGLNIFGYFNPMIYIWFILMLPTNTPKWLGLILSFLMGFTIDIFSGQVGFHAAALTLIGLIRPLFISIFFSGKDIQTNLRPSIAEMSLMTFLPYIASLVFLHHFIYFTIEIFNFSEFFLTLLRIICSTIITTLLILLCDFFFIPKRKLSH</sequence>
<organism evidence="8">
    <name type="scientific">bioreactor metagenome</name>
    <dbReference type="NCBI Taxonomy" id="1076179"/>
    <lineage>
        <taxon>unclassified sequences</taxon>
        <taxon>metagenomes</taxon>
        <taxon>ecological metagenomes</taxon>
    </lineage>
</organism>
<evidence type="ECO:0000256" key="1">
    <source>
        <dbReference type="ARBA" id="ARBA00004651"/>
    </source>
</evidence>
<dbReference type="AlphaFoldDB" id="A0A644V3G6"/>
<reference evidence="8" key="1">
    <citation type="submission" date="2019-08" db="EMBL/GenBank/DDBJ databases">
        <authorList>
            <person name="Kucharzyk K."/>
            <person name="Murdoch R.W."/>
            <person name="Higgins S."/>
            <person name="Loffler F."/>
        </authorList>
    </citation>
    <scope>NUCLEOTIDE SEQUENCE</scope>
</reference>
<feature type="transmembrane region" description="Helical" evidence="7">
    <location>
        <begin position="73"/>
        <end position="93"/>
    </location>
</feature>
<feature type="transmembrane region" description="Helical" evidence="7">
    <location>
        <begin position="114"/>
        <end position="132"/>
    </location>
</feature>